<feature type="compositionally biased region" description="Pro residues" evidence="1">
    <location>
        <begin position="266"/>
        <end position="275"/>
    </location>
</feature>
<evidence type="ECO:0000313" key="3">
    <source>
        <dbReference type="Proteomes" id="UP000054477"/>
    </source>
</evidence>
<sequence>MSLTSSAPHSGPGEDSSLDGRGEPVTFDANGPRYVYYRLYTKYRSIMSINPIYADDPYISRTLPKLITPPFTASSVKKHLCKIEVVGMQDVKKRSMTMASLKGLPMAGHANSRYVYYRLYDEEGAVASKISFDSEDLSLGRINMLSVAPPQTVALLKFQVMMAEDLVGHNIQLFKDIDGEVPMNDNDPISHPQAYCYPGRVADEPITIICRTQECQTKVEETEMPAQVPSRNPVPPQNPVPPRSPAPPRDPVPPRRPSTPQNPVSPREPFPPRKPFPLREPFTPRDPD</sequence>
<keyword evidence="3" id="KW-1185">Reference proteome</keyword>
<name>A0A0C9XRX8_9AGAR</name>
<dbReference type="EMBL" id="KN838663">
    <property type="protein sequence ID" value="KIJ98702.1"/>
    <property type="molecule type" value="Genomic_DNA"/>
</dbReference>
<feature type="region of interest" description="Disordered" evidence="1">
    <location>
        <begin position="1"/>
        <end position="25"/>
    </location>
</feature>
<feature type="region of interest" description="Disordered" evidence="1">
    <location>
        <begin position="221"/>
        <end position="288"/>
    </location>
</feature>
<protein>
    <submittedName>
        <fullName evidence="2">Uncharacterized protein</fullName>
    </submittedName>
</protein>
<dbReference type="Proteomes" id="UP000054477">
    <property type="component" value="Unassembled WGS sequence"/>
</dbReference>
<evidence type="ECO:0000313" key="2">
    <source>
        <dbReference type="EMBL" id="KIJ98702.1"/>
    </source>
</evidence>
<gene>
    <name evidence="2" type="ORF">K443DRAFT_8967</name>
</gene>
<feature type="compositionally biased region" description="Pro residues" evidence="1">
    <location>
        <begin position="232"/>
        <end position="257"/>
    </location>
</feature>
<dbReference type="HOGENOM" id="CLU_033651_1_0_1"/>
<organism evidence="2 3">
    <name type="scientific">Laccaria amethystina LaAM-08-1</name>
    <dbReference type="NCBI Taxonomy" id="1095629"/>
    <lineage>
        <taxon>Eukaryota</taxon>
        <taxon>Fungi</taxon>
        <taxon>Dikarya</taxon>
        <taxon>Basidiomycota</taxon>
        <taxon>Agaricomycotina</taxon>
        <taxon>Agaricomycetes</taxon>
        <taxon>Agaricomycetidae</taxon>
        <taxon>Agaricales</taxon>
        <taxon>Agaricineae</taxon>
        <taxon>Hydnangiaceae</taxon>
        <taxon>Laccaria</taxon>
    </lineage>
</organism>
<reference evidence="3" key="2">
    <citation type="submission" date="2015-01" db="EMBL/GenBank/DDBJ databases">
        <title>Evolutionary Origins and Diversification of the Mycorrhizal Mutualists.</title>
        <authorList>
            <consortium name="DOE Joint Genome Institute"/>
            <consortium name="Mycorrhizal Genomics Consortium"/>
            <person name="Kohler A."/>
            <person name="Kuo A."/>
            <person name="Nagy L.G."/>
            <person name="Floudas D."/>
            <person name="Copeland A."/>
            <person name="Barry K.W."/>
            <person name="Cichocki N."/>
            <person name="Veneault-Fourrey C."/>
            <person name="LaButti K."/>
            <person name="Lindquist E.A."/>
            <person name="Lipzen A."/>
            <person name="Lundell T."/>
            <person name="Morin E."/>
            <person name="Murat C."/>
            <person name="Riley R."/>
            <person name="Ohm R."/>
            <person name="Sun H."/>
            <person name="Tunlid A."/>
            <person name="Henrissat B."/>
            <person name="Grigoriev I.V."/>
            <person name="Hibbett D.S."/>
            <person name="Martin F."/>
        </authorList>
    </citation>
    <scope>NUCLEOTIDE SEQUENCE [LARGE SCALE GENOMIC DNA]</scope>
    <source>
        <strain evidence="3">LaAM-08-1</strain>
    </source>
</reference>
<dbReference type="AlphaFoldDB" id="A0A0C9XRX8"/>
<proteinExistence type="predicted"/>
<reference evidence="2 3" key="1">
    <citation type="submission" date="2014-04" db="EMBL/GenBank/DDBJ databases">
        <authorList>
            <consortium name="DOE Joint Genome Institute"/>
            <person name="Kuo A."/>
            <person name="Kohler A."/>
            <person name="Nagy L.G."/>
            <person name="Floudas D."/>
            <person name="Copeland A."/>
            <person name="Barry K.W."/>
            <person name="Cichocki N."/>
            <person name="Veneault-Fourrey C."/>
            <person name="LaButti K."/>
            <person name="Lindquist E.A."/>
            <person name="Lipzen A."/>
            <person name="Lundell T."/>
            <person name="Morin E."/>
            <person name="Murat C."/>
            <person name="Sun H."/>
            <person name="Tunlid A."/>
            <person name="Henrissat B."/>
            <person name="Grigoriev I.V."/>
            <person name="Hibbett D.S."/>
            <person name="Martin F."/>
            <person name="Nordberg H.P."/>
            <person name="Cantor M.N."/>
            <person name="Hua S.X."/>
        </authorList>
    </citation>
    <scope>NUCLEOTIDE SEQUENCE [LARGE SCALE GENOMIC DNA]</scope>
    <source>
        <strain evidence="2 3">LaAM-08-1</strain>
    </source>
</reference>
<accession>A0A0C9XRX8</accession>
<evidence type="ECO:0000256" key="1">
    <source>
        <dbReference type="SAM" id="MobiDB-lite"/>
    </source>
</evidence>